<dbReference type="PROSITE" id="PS50181">
    <property type="entry name" value="FBOX"/>
    <property type="match status" value="2"/>
</dbReference>
<feature type="compositionally biased region" description="Acidic residues" evidence="1">
    <location>
        <begin position="105"/>
        <end position="114"/>
    </location>
</feature>
<evidence type="ECO:0000256" key="1">
    <source>
        <dbReference type="SAM" id="MobiDB-lite"/>
    </source>
</evidence>
<feature type="domain" description="F-box" evidence="2">
    <location>
        <begin position="181"/>
        <end position="234"/>
    </location>
</feature>
<sequence>MSIFIISRNRKQQKSKSLDRNNVNKRQTIAKNRANNSRRTRHLQSSSSSDISTSAIRSPITTDEDSLSKEKLDDNQSDTNKSRSNRVEEPEFKLKHSSDSSKESEGEEEEEESIINEKPQLDESIREFLWEPTNVSTKTTTTTITEVTDQNGVTVLIRELNEFPTSPITRTTRFLGYGNGGRVLEDLPNEIILQIFSLLELTELYRAFSSLNYRIECLLYDIHIPLSARLISKVTIPLNKFSFRIINLSLIDWLPNDILVLLQYSNLSRLNCLNIISTNNFYFGQPTNNLIHQILSLKNLQKLQIKLSPTLYILNQNLPLSLSIQHINLMLEDLPNEIILQIFSLLELTELYRAFSSLNYRIECLLYDIHIPLSARLISKVTIPLNKFSFRIINLSLTDWLPNDILLLLQYSNLSRLNCLNIISTNNFYFGQPTNNLIHQILSLKNLQRLQIKLSPTLYILNQNLPLSLSIQHINLSMITLDMLFNLLIHIPKLRSLNVWLNSNGRVFDSKTYDQDYCCLNLKKLIIGLHNDITFQEVIFLLRRMPVLHSLDMSGSVWDQEFLNHIHWKKIISGDNLFPLLNKINLNISIRFTNHTPHINVISSQFNKEIFQRTNFSITFDQAFWFYLKCLWYN</sequence>
<dbReference type="AlphaFoldDB" id="A0A815MUG9"/>
<accession>A0A815MUG9</accession>
<dbReference type="EMBL" id="CAJNOG010001209">
    <property type="protein sequence ID" value="CAF1420894.1"/>
    <property type="molecule type" value="Genomic_DNA"/>
</dbReference>
<dbReference type="InterPro" id="IPR001810">
    <property type="entry name" value="F-box_dom"/>
</dbReference>
<feature type="compositionally biased region" description="Low complexity" evidence="1">
    <location>
        <begin position="45"/>
        <end position="58"/>
    </location>
</feature>
<organism evidence="3 4">
    <name type="scientific">Adineta steineri</name>
    <dbReference type="NCBI Taxonomy" id="433720"/>
    <lineage>
        <taxon>Eukaryota</taxon>
        <taxon>Metazoa</taxon>
        <taxon>Spiralia</taxon>
        <taxon>Gnathifera</taxon>
        <taxon>Rotifera</taxon>
        <taxon>Eurotatoria</taxon>
        <taxon>Bdelloidea</taxon>
        <taxon>Adinetida</taxon>
        <taxon>Adinetidae</taxon>
        <taxon>Adineta</taxon>
    </lineage>
</organism>
<evidence type="ECO:0000313" key="4">
    <source>
        <dbReference type="Proteomes" id="UP000663845"/>
    </source>
</evidence>
<feature type="compositionally biased region" description="Polar residues" evidence="1">
    <location>
        <begin position="20"/>
        <end position="35"/>
    </location>
</feature>
<feature type="compositionally biased region" description="Basic and acidic residues" evidence="1">
    <location>
        <begin position="85"/>
        <end position="104"/>
    </location>
</feature>
<dbReference type="Gene3D" id="3.80.10.10">
    <property type="entry name" value="Ribonuclease Inhibitor"/>
    <property type="match status" value="1"/>
</dbReference>
<proteinExistence type="predicted"/>
<feature type="region of interest" description="Disordered" evidence="1">
    <location>
        <begin position="1"/>
        <end position="118"/>
    </location>
</feature>
<evidence type="ECO:0000313" key="3">
    <source>
        <dbReference type="EMBL" id="CAF1420894.1"/>
    </source>
</evidence>
<name>A0A815MUG9_9BILA</name>
<reference evidence="3" key="1">
    <citation type="submission" date="2021-02" db="EMBL/GenBank/DDBJ databases">
        <authorList>
            <person name="Nowell W R."/>
        </authorList>
    </citation>
    <scope>NUCLEOTIDE SEQUENCE</scope>
</reference>
<comment type="caution">
    <text evidence="3">The sequence shown here is derived from an EMBL/GenBank/DDBJ whole genome shotgun (WGS) entry which is preliminary data.</text>
</comment>
<feature type="non-terminal residue" evidence="3">
    <location>
        <position position="1"/>
    </location>
</feature>
<feature type="domain" description="F-box" evidence="2">
    <location>
        <begin position="328"/>
        <end position="381"/>
    </location>
</feature>
<gene>
    <name evidence="3" type="ORF">JYZ213_LOCUS38968</name>
</gene>
<evidence type="ECO:0000259" key="2">
    <source>
        <dbReference type="PROSITE" id="PS50181"/>
    </source>
</evidence>
<dbReference type="InterPro" id="IPR032675">
    <property type="entry name" value="LRR_dom_sf"/>
</dbReference>
<dbReference type="Proteomes" id="UP000663845">
    <property type="component" value="Unassembled WGS sequence"/>
</dbReference>
<protein>
    <recommendedName>
        <fullName evidence="2">F-box domain-containing protein</fullName>
    </recommendedName>
</protein>